<sequence>MLQNIVTQTKLSPLSYAVFIDLKRSHHLLSGLDVVGEELVFSDLLVISLLIRFATAATTAAPTPLPSTDSLI</sequence>
<protein>
    <submittedName>
        <fullName evidence="1">Uncharacterized protein</fullName>
    </submittedName>
</protein>
<proteinExistence type="predicted"/>
<keyword evidence="2" id="KW-1185">Reference proteome</keyword>
<dbReference type="AlphaFoldDB" id="W2TN10"/>
<accession>W2TN10</accession>
<evidence type="ECO:0000313" key="2">
    <source>
        <dbReference type="Proteomes" id="UP000053676"/>
    </source>
</evidence>
<organism evidence="1 2">
    <name type="scientific">Necator americanus</name>
    <name type="common">Human hookworm</name>
    <dbReference type="NCBI Taxonomy" id="51031"/>
    <lineage>
        <taxon>Eukaryota</taxon>
        <taxon>Metazoa</taxon>
        <taxon>Ecdysozoa</taxon>
        <taxon>Nematoda</taxon>
        <taxon>Chromadorea</taxon>
        <taxon>Rhabditida</taxon>
        <taxon>Rhabditina</taxon>
        <taxon>Rhabditomorpha</taxon>
        <taxon>Strongyloidea</taxon>
        <taxon>Ancylostomatidae</taxon>
        <taxon>Bunostominae</taxon>
        <taxon>Necator</taxon>
    </lineage>
</organism>
<dbReference type="EMBL" id="KI658284">
    <property type="protein sequence ID" value="ETN83158.1"/>
    <property type="molecule type" value="Genomic_DNA"/>
</dbReference>
<reference evidence="2" key="1">
    <citation type="journal article" date="2014" name="Nat. Genet.">
        <title>Genome of the human hookworm Necator americanus.</title>
        <authorList>
            <person name="Tang Y.T."/>
            <person name="Gao X."/>
            <person name="Rosa B.A."/>
            <person name="Abubucker S."/>
            <person name="Hallsworth-Pepin K."/>
            <person name="Martin J."/>
            <person name="Tyagi R."/>
            <person name="Heizer E."/>
            <person name="Zhang X."/>
            <person name="Bhonagiri-Palsikar V."/>
            <person name="Minx P."/>
            <person name="Warren W.C."/>
            <person name="Wang Q."/>
            <person name="Zhan B."/>
            <person name="Hotez P.J."/>
            <person name="Sternberg P.W."/>
            <person name="Dougall A."/>
            <person name="Gaze S.T."/>
            <person name="Mulvenna J."/>
            <person name="Sotillo J."/>
            <person name="Ranganathan S."/>
            <person name="Rabelo E.M."/>
            <person name="Wilson R.K."/>
            <person name="Felgner P.L."/>
            <person name="Bethony J."/>
            <person name="Hawdon J.M."/>
            <person name="Gasser R.B."/>
            <person name="Loukas A."/>
            <person name="Mitreva M."/>
        </authorList>
    </citation>
    <scope>NUCLEOTIDE SEQUENCE [LARGE SCALE GENOMIC DNA]</scope>
</reference>
<name>W2TN10_NECAM</name>
<gene>
    <name evidence="1" type="ORF">NECAME_17560</name>
</gene>
<evidence type="ECO:0000313" key="1">
    <source>
        <dbReference type="EMBL" id="ETN83158.1"/>
    </source>
</evidence>
<dbReference type="Proteomes" id="UP000053676">
    <property type="component" value="Unassembled WGS sequence"/>
</dbReference>
<dbReference type="KEGG" id="nai:NECAME_17560"/>